<reference evidence="2 3" key="2">
    <citation type="submission" date="2008-08" db="EMBL/GenBank/DDBJ databases">
        <authorList>
            <person name="Fulton L."/>
            <person name="Clifton S."/>
            <person name="Fulton B."/>
            <person name="Xu J."/>
            <person name="Minx P."/>
            <person name="Pepin K.H."/>
            <person name="Johnson M."/>
            <person name="Bhonagiri V."/>
            <person name="Nash W.E."/>
            <person name="Mardis E.R."/>
            <person name="Wilson R.K."/>
        </authorList>
    </citation>
    <scope>NUCLEOTIDE SEQUENCE [LARGE SCALE GENOMIC DNA]</scope>
    <source>
        <strain evidence="2 3">ATCC 29176</strain>
    </source>
</reference>
<reference evidence="2 3" key="1">
    <citation type="submission" date="2008-08" db="EMBL/GenBank/DDBJ databases">
        <title>Draft genome sequence of Ruminococcus lactaris ATCC 29176.</title>
        <authorList>
            <person name="Sudarsanam P."/>
            <person name="Ley R."/>
            <person name="Guruge J."/>
            <person name="Turnbaugh P.J."/>
            <person name="Mahowald M."/>
            <person name="Liep D."/>
            <person name="Gordon J."/>
        </authorList>
    </citation>
    <scope>NUCLEOTIDE SEQUENCE [LARGE SCALE GENOMIC DNA]</scope>
    <source>
        <strain evidence="2 3">ATCC 29176</strain>
    </source>
</reference>
<accession>B5CT16</accession>
<protein>
    <submittedName>
        <fullName evidence="2">Uncharacterized protein</fullName>
    </submittedName>
</protein>
<proteinExistence type="predicted"/>
<keyword evidence="1" id="KW-0472">Membrane</keyword>
<comment type="caution">
    <text evidence="2">The sequence shown here is derived from an EMBL/GenBank/DDBJ whole genome shotgun (WGS) entry which is preliminary data.</text>
</comment>
<gene>
    <name evidence="2" type="ORF">RUMLAC_02638</name>
</gene>
<keyword evidence="1" id="KW-0812">Transmembrane</keyword>
<dbReference type="HOGENOM" id="CLU_3316466_0_0_9"/>
<evidence type="ECO:0000313" key="3">
    <source>
        <dbReference type="Proteomes" id="UP000003254"/>
    </source>
</evidence>
<dbReference type="Proteomes" id="UP000003254">
    <property type="component" value="Unassembled WGS sequence"/>
</dbReference>
<keyword evidence="3" id="KW-1185">Reference proteome</keyword>
<name>B5CT16_9FIRM</name>
<feature type="transmembrane region" description="Helical" evidence="1">
    <location>
        <begin position="12"/>
        <end position="32"/>
    </location>
</feature>
<organism evidence="2 3">
    <name type="scientific">[Ruminococcus] lactaris ATCC 29176</name>
    <dbReference type="NCBI Taxonomy" id="471875"/>
    <lineage>
        <taxon>Bacteria</taxon>
        <taxon>Bacillati</taxon>
        <taxon>Bacillota</taxon>
        <taxon>Clostridia</taxon>
        <taxon>Lachnospirales</taxon>
        <taxon>Lachnospiraceae</taxon>
        <taxon>Mediterraneibacter</taxon>
    </lineage>
</organism>
<sequence>MVEKDFCRYSDMPSLLVVTMVATIIFFAYFVLHKIVKYA</sequence>
<evidence type="ECO:0000256" key="1">
    <source>
        <dbReference type="SAM" id="Phobius"/>
    </source>
</evidence>
<evidence type="ECO:0000313" key="2">
    <source>
        <dbReference type="EMBL" id="EDY31581.1"/>
    </source>
</evidence>
<keyword evidence="1" id="KW-1133">Transmembrane helix</keyword>
<dbReference type="EMBL" id="ABOU02000053">
    <property type="protein sequence ID" value="EDY31581.1"/>
    <property type="molecule type" value="Genomic_DNA"/>
</dbReference>
<dbReference type="AlphaFoldDB" id="B5CT16"/>